<dbReference type="RefSeq" id="WP_101304513.1">
    <property type="nucleotide sequence ID" value="NZ_NXGX01000008.1"/>
</dbReference>
<comment type="caution">
    <text evidence="2">The sequence shown here is derived from an EMBL/GenBank/DDBJ whole genome shotgun (WGS) entry which is preliminary data.</text>
</comment>
<keyword evidence="3" id="KW-1185">Reference proteome</keyword>
<dbReference type="InterPro" id="IPR025310">
    <property type="entry name" value="DUF4164"/>
</dbReference>
<feature type="coiled-coil region" evidence="1">
    <location>
        <begin position="1"/>
        <end position="60"/>
    </location>
</feature>
<proteinExistence type="predicted"/>
<dbReference type="Proteomes" id="UP000233332">
    <property type="component" value="Unassembled WGS sequence"/>
</dbReference>
<evidence type="ECO:0008006" key="4">
    <source>
        <dbReference type="Google" id="ProtNLM"/>
    </source>
</evidence>
<dbReference type="EMBL" id="NXGX01000008">
    <property type="protein sequence ID" value="PKR57020.1"/>
    <property type="molecule type" value="Genomic_DNA"/>
</dbReference>
<evidence type="ECO:0000313" key="3">
    <source>
        <dbReference type="Proteomes" id="UP000233332"/>
    </source>
</evidence>
<protein>
    <recommendedName>
        <fullName evidence="4">DUF4164 domain-containing protein</fullName>
    </recommendedName>
</protein>
<gene>
    <name evidence="2" type="ORF">COO92_18780</name>
</gene>
<dbReference type="AlphaFoldDB" id="A0A2N3L2U5"/>
<evidence type="ECO:0000313" key="2">
    <source>
        <dbReference type="EMBL" id="PKR57020.1"/>
    </source>
</evidence>
<keyword evidence="1" id="KW-0175">Coiled coil</keyword>
<evidence type="ECO:0000256" key="1">
    <source>
        <dbReference type="SAM" id="Coils"/>
    </source>
</evidence>
<organism evidence="2 3">
    <name type="scientific">Thalassospira lohafexi</name>
    <dbReference type="NCBI Taxonomy" id="744227"/>
    <lineage>
        <taxon>Bacteria</taxon>
        <taxon>Pseudomonadati</taxon>
        <taxon>Pseudomonadota</taxon>
        <taxon>Alphaproteobacteria</taxon>
        <taxon>Rhodospirillales</taxon>
        <taxon>Thalassospiraceae</taxon>
        <taxon>Thalassospira</taxon>
    </lineage>
</organism>
<name>A0A2N3L2U5_9PROT</name>
<accession>A0A2N3L2U5</accession>
<reference evidence="2 3" key="1">
    <citation type="submission" date="2017-09" db="EMBL/GenBank/DDBJ databases">
        <title>Biodiversity and function of Thalassospira species in the particle-attached aromatic-hydrocarbon-degrading consortia from the surface seawater of the China South Sea.</title>
        <authorList>
            <person name="Dong C."/>
            <person name="Lai Q."/>
            <person name="Shao Z."/>
        </authorList>
    </citation>
    <scope>NUCLEOTIDE SEQUENCE [LARGE SCALE GENOMIC DNA]</scope>
    <source>
        <strain evidence="2 3">139Z-12</strain>
    </source>
</reference>
<sequence>MSRLQQASDRLKTALDSLDTAVESVLDQDGKDQSSDVQEVEALRSQLSALRADYDKLTHTTETVSARLDGAVDQLKLVLSEEPVKEQA</sequence>
<dbReference type="Pfam" id="PF13747">
    <property type="entry name" value="DUF4164"/>
    <property type="match status" value="1"/>
</dbReference>